<proteinExistence type="predicted"/>
<reference evidence="2" key="2">
    <citation type="journal article" date="2018" name="Nat. Commun.">
        <title>Tailed giant Tupanvirus possesses the most complete translational apparatus of the known virosphere.</title>
        <authorList>
            <person name="Abrahao J."/>
            <person name="Silva L."/>
            <person name="Silva L.S."/>
            <person name="Khalil J.Y.B."/>
            <person name="Rodrigues R."/>
            <person name="Arantes T."/>
            <person name="Assis F."/>
            <person name="Boratto P."/>
            <person name="Andrade M."/>
            <person name="Kroon E.G."/>
            <person name="Ribeiro B."/>
            <person name="Bergier I."/>
            <person name="Seligmann H."/>
            <person name="Ghigo E."/>
            <person name="Colson P."/>
            <person name="Levasseur A."/>
            <person name="Kroemer G."/>
            <person name="Raoult D."/>
            <person name="La Scola B."/>
        </authorList>
    </citation>
    <scope>NUCLEOTIDE SEQUENCE [LARGE SCALE GENOMIC DNA]</scope>
    <source>
        <strain evidence="2">Deep ocean</strain>
    </source>
</reference>
<sequence>MEDIQQIHNLLMDATYCVCAYTPNLYLSFFKDLIQKYLSHYNNYHVYVSTTDKFSPLYQSMWPSHNRLIYISDNFIPTTIPDNINSIYFYHHTNKPTKDQQLNLINFVESHPNMKYVYVGNVSSLLTYTRTKLFKYYLHFQKSATRWSSIRTGGIVNYNVSRSVSRQYYGQVERKKKATGFVTFYDYYILHDNVMETSKALKFNKHIVKGKKKKVVPKTTNNNNNNTTTGNTTNAEIQNPKSEPIVKYVFTGVRTGGNCLIMPDGSKENYKAVVSKYQDIIEV</sequence>
<protein>
    <submittedName>
        <fullName evidence="2">Putative ORFan</fullName>
    </submittedName>
</protein>
<dbReference type="RefSeq" id="YP_010780460.1">
    <property type="nucleotide sequence ID" value="NC_075038.1"/>
</dbReference>
<dbReference type="KEGG" id="vg:80517151"/>
<dbReference type="GeneID" id="80517151"/>
<feature type="region of interest" description="Disordered" evidence="1">
    <location>
        <begin position="218"/>
        <end position="237"/>
    </location>
</feature>
<dbReference type="EMBL" id="MF405918">
    <property type="protein sequence ID" value="QKU33852.1"/>
    <property type="molecule type" value="Genomic_DNA"/>
</dbReference>
<evidence type="ECO:0000256" key="1">
    <source>
        <dbReference type="SAM" id="MobiDB-lite"/>
    </source>
</evidence>
<organism evidence="2">
    <name type="scientific">Tupanvirus deep ocean</name>
    <dbReference type="NCBI Taxonomy" id="2126984"/>
    <lineage>
        <taxon>Viruses</taxon>
        <taxon>Varidnaviria</taxon>
        <taxon>Bamfordvirae</taxon>
        <taxon>Nucleocytoviricota</taxon>
        <taxon>Megaviricetes</taxon>
        <taxon>Imitervirales</taxon>
        <taxon>Mimiviridae</taxon>
        <taxon>Megamimivirinae</taxon>
        <taxon>Tupanvirus</taxon>
        <taxon>Tupanvirus altamarinense</taxon>
    </lineage>
</organism>
<evidence type="ECO:0000313" key="2">
    <source>
        <dbReference type="EMBL" id="QKU33852.1"/>
    </source>
</evidence>
<feature type="compositionally biased region" description="Low complexity" evidence="1">
    <location>
        <begin position="218"/>
        <end position="234"/>
    </location>
</feature>
<name>A0A6N1NT55_9VIRU</name>
<accession>A0A6N1NT55</accession>
<reference evidence="2" key="1">
    <citation type="submission" date="2017-06" db="EMBL/GenBank/DDBJ databases">
        <authorList>
            <person name="Assis F.L."/>
            <person name="Abrahao J.S."/>
            <person name="Silva L."/>
            <person name="Khalil J.B."/>
            <person name="Rodrigues R."/>
            <person name="Silva L.S."/>
            <person name="Boratto P."/>
            <person name="Andrade M."/>
            <person name="Kroon E.G."/>
            <person name="Ribeiro B."/>
            <person name="Bergier I."/>
            <person name="Seligmann H."/>
            <person name="Ghigo E."/>
            <person name="Colson P."/>
            <person name="Levasseur A."/>
            <person name="Raoult D."/>
            <person name="Scola B.L."/>
        </authorList>
    </citation>
    <scope>NUCLEOTIDE SEQUENCE</scope>
    <source>
        <strain evidence="2">Deep ocean</strain>
    </source>
</reference>